<dbReference type="AlphaFoldDB" id="A0A0Q3F9D9"/>
<reference evidence="3 4" key="1">
    <citation type="journal article" date="2010" name="Nature">
        <title>Genome sequencing and analysis of the model grass Brachypodium distachyon.</title>
        <authorList>
            <consortium name="International Brachypodium Initiative"/>
        </authorList>
    </citation>
    <scope>NUCLEOTIDE SEQUENCE [LARGE SCALE GENOMIC DNA]</scope>
    <source>
        <strain evidence="3 4">Bd21</strain>
    </source>
</reference>
<evidence type="ECO:0000256" key="1">
    <source>
        <dbReference type="ARBA" id="ARBA00007727"/>
    </source>
</evidence>
<reference evidence="4" key="3">
    <citation type="submission" date="2018-08" db="UniProtKB">
        <authorList>
            <consortium name="EnsemblPlants"/>
        </authorList>
    </citation>
    <scope>IDENTIFICATION</scope>
    <source>
        <strain evidence="4">cv. Bd21</strain>
    </source>
</reference>
<reference evidence="3" key="2">
    <citation type="submission" date="2017-06" db="EMBL/GenBank/DDBJ databases">
        <title>WGS assembly of Brachypodium distachyon.</title>
        <authorList>
            <consortium name="The International Brachypodium Initiative"/>
            <person name="Lucas S."/>
            <person name="Harmon-Smith M."/>
            <person name="Lail K."/>
            <person name="Tice H."/>
            <person name="Grimwood J."/>
            <person name="Bruce D."/>
            <person name="Barry K."/>
            <person name="Shu S."/>
            <person name="Lindquist E."/>
            <person name="Wang M."/>
            <person name="Pitluck S."/>
            <person name="Vogel J.P."/>
            <person name="Garvin D.F."/>
            <person name="Mockler T.C."/>
            <person name="Schmutz J."/>
            <person name="Rokhsar D."/>
            <person name="Bevan M.W."/>
        </authorList>
    </citation>
    <scope>NUCLEOTIDE SEQUENCE</scope>
    <source>
        <strain evidence="3">Bd21</strain>
    </source>
</reference>
<evidence type="ECO:0000313" key="3">
    <source>
        <dbReference type="EMBL" id="KQJ96431.1"/>
    </source>
</evidence>
<dbReference type="PANTHER" id="PTHR32285">
    <property type="entry name" value="PROTEIN TRICHOME BIREFRINGENCE-LIKE 9-RELATED"/>
    <property type="match status" value="1"/>
</dbReference>
<dbReference type="PANTHER" id="PTHR32285:SF53">
    <property type="entry name" value="PROTEIN TRICHOME BIREFRINGENCE-LIKE 9"/>
    <property type="match status" value="1"/>
</dbReference>
<feature type="domain" description="Trichome birefringence-like C-terminal" evidence="2">
    <location>
        <begin position="5"/>
        <end position="133"/>
    </location>
</feature>
<protein>
    <recommendedName>
        <fullName evidence="2">Trichome birefringence-like C-terminal domain-containing protein</fullName>
    </recommendedName>
</protein>
<dbReference type="InterPro" id="IPR026057">
    <property type="entry name" value="TBL_C"/>
</dbReference>
<evidence type="ECO:0000313" key="5">
    <source>
        <dbReference type="Proteomes" id="UP000008810"/>
    </source>
</evidence>
<dbReference type="OrthoDB" id="630188at2759"/>
<comment type="similarity">
    <text evidence="1">Belongs to the PC-esterase family. TBL subfamily.</text>
</comment>
<dbReference type="Proteomes" id="UP000008810">
    <property type="component" value="Chromosome 3"/>
</dbReference>
<proteinExistence type="inferred from homology"/>
<organism evidence="3">
    <name type="scientific">Brachypodium distachyon</name>
    <name type="common">Purple false brome</name>
    <name type="synonym">Trachynia distachya</name>
    <dbReference type="NCBI Taxonomy" id="15368"/>
    <lineage>
        <taxon>Eukaryota</taxon>
        <taxon>Viridiplantae</taxon>
        <taxon>Streptophyta</taxon>
        <taxon>Embryophyta</taxon>
        <taxon>Tracheophyta</taxon>
        <taxon>Spermatophyta</taxon>
        <taxon>Magnoliopsida</taxon>
        <taxon>Liliopsida</taxon>
        <taxon>Poales</taxon>
        <taxon>Poaceae</taxon>
        <taxon>BOP clade</taxon>
        <taxon>Pooideae</taxon>
        <taxon>Stipodae</taxon>
        <taxon>Brachypodieae</taxon>
        <taxon>Brachypodium</taxon>
    </lineage>
</organism>
<dbReference type="Gramene" id="KQJ96431">
    <property type="protein sequence ID" value="KQJ96431"/>
    <property type="gene ID" value="BRADI_3g23055v3"/>
</dbReference>
<accession>A0A0Q3F9D9</accession>
<keyword evidence="5" id="KW-1185">Reference proteome</keyword>
<gene>
    <name evidence="3" type="ORF">BRADI_3g23055v3</name>
</gene>
<dbReference type="GO" id="GO:0016413">
    <property type="term" value="F:O-acetyltransferase activity"/>
    <property type="evidence" value="ECO:0007669"/>
    <property type="project" value="InterPro"/>
</dbReference>
<dbReference type="Pfam" id="PF13839">
    <property type="entry name" value="PC-Esterase"/>
    <property type="match status" value="1"/>
</dbReference>
<dbReference type="STRING" id="15368.A0A0Q3F9D9"/>
<dbReference type="InterPro" id="IPR029962">
    <property type="entry name" value="TBL"/>
</dbReference>
<name>A0A0Q3F9D9_BRADI</name>
<dbReference type="EMBL" id="CM000882">
    <property type="protein sequence ID" value="KQJ96431.1"/>
    <property type="molecule type" value="Genomic_DNA"/>
</dbReference>
<dbReference type="EnsemblPlants" id="KQJ96431">
    <property type="protein sequence ID" value="KQJ96431"/>
    <property type="gene ID" value="BRADI_3g23055v3"/>
</dbReference>
<dbReference type="InParanoid" id="A0A0Q3F9D9"/>
<evidence type="ECO:0000259" key="2">
    <source>
        <dbReference type="Pfam" id="PF13839"/>
    </source>
</evidence>
<evidence type="ECO:0000313" key="4">
    <source>
        <dbReference type="EnsemblPlants" id="KQJ96431"/>
    </source>
</evidence>
<sequence length="150" mass="17447">MVGKRLNVTTDIKEAFRLSLQTMTDWELSRARLSKSYFFFRSYSPSHYRNGTWDTGGSEEEYSWMNAMISSATRGLRTKGRNARFLNITYMTELRRDGHLSRHREPGTPPDAPEDCNHWCLPGVPDAWNQALYVHLLALGYDSRTKTEHR</sequence>